<name>A0A426Z9G1_ENSVE</name>
<dbReference type="PANTHER" id="PTHR48475">
    <property type="entry name" value="RIBONUCLEASE H"/>
    <property type="match status" value="1"/>
</dbReference>
<accession>A0A426Z9G1</accession>
<dbReference type="GO" id="GO:0003676">
    <property type="term" value="F:nucleic acid binding"/>
    <property type="evidence" value="ECO:0007669"/>
    <property type="project" value="InterPro"/>
</dbReference>
<proteinExistence type="predicted"/>
<dbReference type="EMBL" id="AMZH03007722">
    <property type="protein sequence ID" value="RRT60586.1"/>
    <property type="molecule type" value="Genomic_DNA"/>
</dbReference>
<dbReference type="Gene3D" id="3.30.420.10">
    <property type="entry name" value="Ribonuclease H-like superfamily/Ribonuclease H"/>
    <property type="match status" value="1"/>
</dbReference>
<sequence>MVTCQRLSARVIGALTTWVEELSSVLWALQTTPKTPTGESPYSLAYGTEVVLSPKMLFSTLRIDHFTLEVSEVGLDLLEERRAEAHLKTLHYQRVVAQLYNRKVRPRPIGMGDLVLKKVGVSDLGHSHGKLASR</sequence>
<protein>
    <submittedName>
        <fullName evidence="1">Uncharacterized protein</fullName>
    </submittedName>
</protein>
<gene>
    <name evidence="1" type="ORF">B296_00041378</name>
</gene>
<reference evidence="1 2" key="1">
    <citation type="journal article" date="2014" name="Agronomy (Basel)">
        <title>A Draft Genome Sequence for Ensete ventricosum, the Drought-Tolerant Tree Against Hunger.</title>
        <authorList>
            <person name="Harrison J."/>
            <person name="Moore K.A."/>
            <person name="Paszkiewicz K."/>
            <person name="Jones T."/>
            <person name="Grant M."/>
            <person name="Ambacheew D."/>
            <person name="Muzemil S."/>
            <person name="Studholme D.J."/>
        </authorList>
    </citation>
    <scope>NUCLEOTIDE SEQUENCE [LARGE SCALE GENOMIC DNA]</scope>
</reference>
<dbReference type="Proteomes" id="UP000287651">
    <property type="component" value="Unassembled WGS sequence"/>
</dbReference>
<evidence type="ECO:0000313" key="1">
    <source>
        <dbReference type="EMBL" id="RRT60586.1"/>
    </source>
</evidence>
<organism evidence="1 2">
    <name type="scientific">Ensete ventricosum</name>
    <name type="common">Abyssinian banana</name>
    <name type="synonym">Musa ensete</name>
    <dbReference type="NCBI Taxonomy" id="4639"/>
    <lineage>
        <taxon>Eukaryota</taxon>
        <taxon>Viridiplantae</taxon>
        <taxon>Streptophyta</taxon>
        <taxon>Embryophyta</taxon>
        <taxon>Tracheophyta</taxon>
        <taxon>Spermatophyta</taxon>
        <taxon>Magnoliopsida</taxon>
        <taxon>Liliopsida</taxon>
        <taxon>Zingiberales</taxon>
        <taxon>Musaceae</taxon>
        <taxon>Ensete</taxon>
    </lineage>
</organism>
<dbReference type="InterPro" id="IPR036397">
    <property type="entry name" value="RNaseH_sf"/>
</dbReference>
<evidence type="ECO:0000313" key="2">
    <source>
        <dbReference type="Proteomes" id="UP000287651"/>
    </source>
</evidence>
<dbReference type="PANTHER" id="PTHR48475:SF2">
    <property type="entry name" value="RIBONUCLEASE H"/>
    <property type="match status" value="1"/>
</dbReference>
<dbReference type="AlphaFoldDB" id="A0A426Z9G1"/>
<comment type="caution">
    <text evidence="1">The sequence shown here is derived from an EMBL/GenBank/DDBJ whole genome shotgun (WGS) entry which is preliminary data.</text>
</comment>